<dbReference type="EMBL" id="VSDO01000004">
    <property type="protein sequence ID" value="TYA11172.1"/>
    <property type="molecule type" value="Genomic_DNA"/>
</dbReference>
<evidence type="ECO:0000313" key="3">
    <source>
        <dbReference type="Proteomes" id="UP000325218"/>
    </source>
</evidence>
<name>A0A5D0CN91_9BACL</name>
<dbReference type="SUPFAM" id="SSF52266">
    <property type="entry name" value="SGNH hydrolase"/>
    <property type="match status" value="1"/>
</dbReference>
<dbReference type="InterPro" id="IPR036514">
    <property type="entry name" value="SGNH_hydro_sf"/>
</dbReference>
<reference evidence="2 3" key="1">
    <citation type="submission" date="2019-08" db="EMBL/GenBank/DDBJ databases">
        <title>Genome sequencing of Paenibacillus faecis DSM 23593(T).</title>
        <authorList>
            <person name="Kook J.-K."/>
            <person name="Park S.-N."/>
            <person name="Lim Y.K."/>
        </authorList>
    </citation>
    <scope>NUCLEOTIDE SEQUENCE [LARGE SCALE GENOMIC DNA]</scope>
    <source>
        <strain evidence="2 3">DSM 23593</strain>
    </source>
</reference>
<evidence type="ECO:0000259" key="1">
    <source>
        <dbReference type="Pfam" id="PF13472"/>
    </source>
</evidence>
<proteinExistence type="predicted"/>
<feature type="domain" description="SGNH hydrolase-type esterase" evidence="1">
    <location>
        <begin position="159"/>
        <end position="325"/>
    </location>
</feature>
<dbReference type="Proteomes" id="UP000325218">
    <property type="component" value="Unassembled WGS sequence"/>
</dbReference>
<dbReference type="Gene3D" id="3.40.50.1110">
    <property type="entry name" value="SGNH hydrolase"/>
    <property type="match status" value="1"/>
</dbReference>
<keyword evidence="3" id="KW-1185">Reference proteome</keyword>
<dbReference type="RefSeq" id="WP_148454731.1">
    <property type="nucleotide sequence ID" value="NZ_VSDO01000004.1"/>
</dbReference>
<sequence>MIHEQVELHNVEELVRVEGRPGLLMQRVPESVRAGLLEKGREQIRRAALLEIRFGLETGTAAITLASFGGVSQVKVFYGDYEVESRQIGETPTTIEIADEGPEPGFQFRSPWSEGVPRPSFGPIWRILVHGHEVHLLGLEGEGLRPPAPHEQPALRYLAYGTSITFGIAASSPEVTYVAQTAWRLGLDALNLGMPGSAHCEQAIAEHIAARGDWDIATLCISVNMLNQGIPADRFADQAAAMIRTIAAAHPGKPLVCIGLFPSYADLGWTWPEREVRSTSGEYRAALWDVVQRCGFPQVRYANGGELLDDWRGLSHDLLHPASSGMIQIGERLASVMRPLLPTPKK</sequence>
<dbReference type="AlphaFoldDB" id="A0A5D0CN91"/>
<accession>A0A5D0CN91</accession>
<dbReference type="Pfam" id="PF13472">
    <property type="entry name" value="Lipase_GDSL_2"/>
    <property type="match status" value="1"/>
</dbReference>
<gene>
    <name evidence="2" type="ORF">FRY98_18435</name>
</gene>
<dbReference type="InterPro" id="IPR013830">
    <property type="entry name" value="SGNH_hydro"/>
</dbReference>
<dbReference type="OrthoDB" id="2536002at2"/>
<evidence type="ECO:0000313" key="2">
    <source>
        <dbReference type="EMBL" id="TYA11172.1"/>
    </source>
</evidence>
<protein>
    <recommendedName>
        <fullName evidence="1">SGNH hydrolase-type esterase domain-containing protein</fullName>
    </recommendedName>
</protein>
<organism evidence="2 3">
    <name type="scientific">Paenibacillus faecis</name>
    <dbReference type="NCBI Taxonomy" id="862114"/>
    <lineage>
        <taxon>Bacteria</taxon>
        <taxon>Bacillati</taxon>
        <taxon>Bacillota</taxon>
        <taxon>Bacilli</taxon>
        <taxon>Bacillales</taxon>
        <taxon>Paenibacillaceae</taxon>
        <taxon>Paenibacillus</taxon>
    </lineage>
</organism>
<comment type="caution">
    <text evidence="2">The sequence shown here is derived from an EMBL/GenBank/DDBJ whole genome shotgun (WGS) entry which is preliminary data.</text>
</comment>